<name>A0ABP1S1K0_9HEXA</name>
<feature type="compositionally biased region" description="Polar residues" evidence="1">
    <location>
        <begin position="40"/>
        <end position="51"/>
    </location>
</feature>
<comment type="caution">
    <text evidence="2">The sequence shown here is derived from an EMBL/GenBank/DDBJ whole genome shotgun (WGS) entry which is preliminary data.</text>
</comment>
<proteinExistence type="predicted"/>
<reference evidence="2 3" key="1">
    <citation type="submission" date="2024-08" db="EMBL/GenBank/DDBJ databases">
        <authorList>
            <person name="Cucini C."/>
            <person name="Frati F."/>
        </authorList>
    </citation>
    <scope>NUCLEOTIDE SEQUENCE [LARGE SCALE GENOMIC DNA]</scope>
</reference>
<evidence type="ECO:0000313" key="2">
    <source>
        <dbReference type="EMBL" id="CAL8141445.1"/>
    </source>
</evidence>
<evidence type="ECO:0000313" key="3">
    <source>
        <dbReference type="Proteomes" id="UP001642540"/>
    </source>
</evidence>
<feature type="region of interest" description="Disordered" evidence="1">
    <location>
        <begin position="1"/>
        <end position="59"/>
    </location>
</feature>
<dbReference type="Proteomes" id="UP001642540">
    <property type="component" value="Unassembled WGS sequence"/>
</dbReference>
<dbReference type="EMBL" id="CAXLJM020000146">
    <property type="protein sequence ID" value="CAL8141445.1"/>
    <property type="molecule type" value="Genomic_DNA"/>
</dbReference>
<feature type="compositionally biased region" description="Basic and acidic residues" evidence="1">
    <location>
        <begin position="1"/>
        <end position="24"/>
    </location>
</feature>
<organism evidence="2 3">
    <name type="scientific">Orchesella dallaii</name>
    <dbReference type="NCBI Taxonomy" id="48710"/>
    <lineage>
        <taxon>Eukaryota</taxon>
        <taxon>Metazoa</taxon>
        <taxon>Ecdysozoa</taxon>
        <taxon>Arthropoda</taxon>
        <taxon>Hexapoda</taxon>
        <taxon>Collembola</taxon>
        <taxon>Entomobryomorpha</taxon>
        <taxon>Entomobryoidea</taxon>
        <taxon>Orchesellidae</taxon>
        <taxon>Orchesellinae</taxon>
        <taxon>Orchesella</taxon>
    </lineage>
</organism>
<gene>
    <name evidence="2" type="ORF">ODALV1_LOCUS28719</name>
</gene>
<accession>A0ABP1S1K0</accession>
<protein>
    <submittedName>
        <fullName evidence="2">Uncharacterized protein</fullName>
    </submittedName>
</protein>
<evidence type="ECO:0000256" key="1">
    <source>
        <dbReference type="SAM" id="MobiDB-lite"/>
    </source>
</evidence>
<keyword evidence="3" id="KW-1185">Reference proteome</keyword>
<sequence>MVSDTYEKARRKAARAELTSHLETDDQDDIRLHKRRARETTVTFNDTSSKEGPSFPSPNFCMAPGSGTQRIEHTKLDDFNYPERVEVSEDELSFEPLNADSIDSPIDEPFHFNALPEARAATTTTTDALSLGLTGMAHTWSVYFIRFCPTWPMHGPWTVSSSSLVNVWPDGQNCQWARVHEKKGPNIRHTTWQTGI</sequence>